<evidence type="ECO:0000313" key="1">
    <source>
        <dbReference type="EMBL" id="RIA37479.1"/>
    </source>
</evidence>
<gene>
    <name evidence="1" type="ORF">DFR49_3364</name>
</gene>
<reference evidence="1 2" key="1">
    <citation type="submission" date="2018-08" db="EMBL/GenBank/DDBJ databases">
        <title>Genomic Encyclopedia of Type Strains, Phase IV (KMG-IV): sequencing the most valuable type-strain genomes for metagenomic binning, comparative biology and taxonomic classification.</title>
        <authorList>
            <person name="Goeker M."/>
        </authorList>
    </citation>
    <scope>NUCLEOTIDE SEQUENCE [LARGE SCALE GENOMIC DNA]</scope>
    <source>
        <strain evidence="1 2">DSM 25527</strain>
    </source>
</reference>
<name>A0A397NP85_9SPHN</name>
<dbReference type="EMBL" id="QXDC01000004">
    <property type="protein sequence ID" value="RIA37479.1"/>
    <property type="molecule type" value="Genomic_DNA"/>
</dbReference>
<dbReference type="InterPro" id="IPR038666">
    <property type="entry name" value="SSP1_head-tail_sf"/>
</dbReference>
<evidence type="ECO:0000313" key="2">
    <source>
        <dbReference type="Proteomes" id="UP000266568"/>
    </source>
</evidence>
<organism evidence="1 2">
    <name type="scientific">Hephaestia caeni</name>
    <dbReference type="NCBI Taxonomy" id="645617"/>
    <lineage>
        <taxon>Bacteria</taxon>
        <taxon>Pseudomonadati</taxon>
        <taxon>Pseudomonadota</taxon>
        <taxon>Alphaproteobacteria</taxon>
        <taxon>Sphingomonadales</taxon>
        <taxon>Sphingomonadaceae</taxon>
        <taxon>Hephaestia</taxon>
    </lineage>
</organism>
<dbReference type="Proteomes" id="UP000266568">
    <property type="component" value="Unassembled WGS sequence"/>
</dbReference>
<dbReference type="Gene3D" id="2.40.10.270">
    <property type="entry name" value="Bacteriophage SPP1 head-tail adaptor protein"/>
    <property type="match status" value="1"/>
</dbReference>
<dbReference type="Pfam" id="PF05521">
    <property type="entry name" value="Phage_HCP"/>
    <property type="match status" value="1"/>
</dbReference>
<dbReference type="OrthoDB" id="7506397at2"/>
<dbReference type="RefSeq" id="WP_119036785.1">
    <property type="nucleotide sequence ID" value="NZ_QXDC01000004.1"/>
</dbReference>
<sequence length="121" mass="13376">MGVLQAGKLDRRVRIEKRTLVDDGYNEVETWAALTTVWTQFIPGGGKEAREAIGRAATTPATFRIRWQSALADMIDNGPADYRLRFPAKDDGRVFDIKKTNEIGRREGIEIVAVASDAGPT</sequence>
<protein>
    <submittedName>
        <fullName evidence="1">Head-tail adaptor</fullName>
    </submittedName>
</protein>
<dbReference type="InterPro" id="IPR008767">
    <property type="entry name" value="Phage_SPP1_head-tail_adaptor"/>
</dbReference>
<accession>A0A397NP85</accession>
<proteinExistence type="predicted"/>
<dbReference type="AlphaFoldDB" id="A0A397NP85"/>
<keyword evidence="2" id="KW-1185">Reference proteome</keyword>
<comment type="caution">
    <text evidence="1">The sequence shown here is derived from an EMBL/GenBank/DDBJ whole genome shotgun (WGS) entry which is preliminary data.</text>
</comment>